<feature type="transmembrane region" description="Helical" evidence="1">
    <location>
        <begin position="336"/>
        <end position="354"/>
    </location>
</feature>
<accession>A0ABY6ZBX5</accession>
<evidence type="ECO:0008006" key="4">
    <source>
        <dbReference type="Google" id="ProtNLM"/>
    </source>
</evidence>
<evidence type="ECO:0000256" key="1">
    <source>
        <dbReference type="SAM" id="Phobius"/>
    </source>
</evidence>
<evidence type="ECO:0000313" key="3">
    <source>
        <dbReference type="Proteomes" id="UP001164761"/>
    </source>
</evidence>
<feature type="transmembrane region" description="Helical" evidence="1">
    <location>
        <begin position="23"/>
        <end position="45"/>
    </location>
</feature>
<reference evidence="2" key="1">
    <citation type="submission" date="2022-08" db="EMBL/GenBank/DDBJ databases">
        <title>Alicyclobacillus fastidiosus DSM 17978, complete genome.</title>
        <authorList>
            <person name="Wang Q."/>
            <person name="Cai R."/>
            <person name="Wang Z."/>
        </authorList>
    </citation>
    <scope>NUCLEOTIDE SEQUENCE</scope>
    <source>
        <strain evidence="2">DSM 17978</strain>
    </source>
</reference>
<dbReference type="Proteomes" id="UP001164761">
    <property type="component" value="Chromosome"/>
</dbReference>
<keyword evidence="3" id="KW-1185">Reference proteome</keyword>
<protein>
    <recommendedName>
        <fullName evidence="4">Glycosyltransferase RgtA/B/C/D-like domain-containing protein</fullName>
    </recommendedName>
</protein>
<feature type="transmembrane region" description="Helical" evidence="1">
    <location>
        <begin position="160"/>
        <end position="186"/>
    </location>
</feature>
<name>A0ABY6ZBX5_9BACL</name>
<feature type="transmembrane region" description="Helical" evidence="1">
    <location>
        <begin position="76"/>
        <end position="95"/>
    </location>
</feature>
<dbReference type="EMBL" id="CP104067">
    <property type="protein sequence ID" value="WAH39756.1"/>
    <property type="molecule type" value="Genomic_DNA"/>
</dbReference>
<sequence>MYNTSVVAISVLFGWLVPMTSTVFVYNFVFFINIFLIGCVGRAILRECGIRPWLSTWGGIMFCIMPYLTAQELGHMSQYVVSPLFVATYLFVRCINGKANHQMIYGTAIGVVCAAEFYTSLELTVTFLLVLSIFLIYLGIQKSGRTWIQIHFGPLPGRFWIPLVLSAVILMLPGIFAFILTGGLLFSGVEMHPNSGEYWVADFLSPWYPTRLSLIHTALTQRITNDDFLGTPEEHGNYVGIFFFCSALILCRAWRTPVSRSLSWLAITMFILSLGTHVHVFGRQLPIVLPWILFSHVPFLNSALPIRLALYVDAGLVIWTTMSLQHYLSSAGSVSIRRFIWLTFICFLPLVSWLPTVDYPYSSVYSLPKAIVQQIGSQPVFWITPNFGYDMQALTASRYEIKVYNMYGFSPSDALNQAAGASLSQFQFSAQYGSSALWVQQITTIKQTLHSGYVLLTPFDPSGVPLPSNLKQELTNSFGKPVLQIKGCDLWAIRNKE</sequence>
<keyword evidence="1" id="KW-0812">Transmembrane</keyword>
<feature type="transmembrane region" description="Helical" evidence="1">
    <location>
        <begin position="52"/>
        <end position="70"/>
    </location>
</feature>
<feature type="transmembrane region" description="Helical" evidence="1">
    <location>
        <begin position="262"/>
        <end position="282"/>
    </location>
</feature>
<organism evidence="2 3">
    <name type="scientific">Alicyclobacillus fastidiosus</name>
    <dbReference type="NCBI Taxonomy" id="392011"/>
    <lineage>
        <taxon>Bacteria</taxon>
        <taxon>Bacillati</taxon>
        <taxon>Bacillota</taxon>
        <taxon>Bacilli</taxon>
        <taxon>Bacillales</taxon>
        <taxon>Alicyclobacillaceae</taxon>
        <taxon>Alicyclobacillus</taxon>
    </lineage>
</organism>
<feature type="transmembrane region" description="Helical" evidence="1">
    <location>
        <begin position="124"/>
        <end position="140"/>
    </location>
</feature>
<keyword evidence="1" id="KW-0472">Membrane</keyword>
<keyword evidence="1" id="KW-1133">Transmembrane helix</keyword>
<feature type="transmembrane region" description="Helical" evidence="1">
    <location>
        <begin position="302"/>
        <end position="324"/>
    </location>
</feature>
<evidence type="ECO:0000313" key="2">
    <source>
        <dbReference type="EMBL" id="WAH39756.1"/>
    </source>
</evidence>
<dbReference type="RefSeq" id="WP_268003653.1">
    <property type="nucleotide sequence ID" value="NZ_BSUT01000001.1"/>
</dbReference>
<gene>
    <name evidence="2" type="ORF">NZD89_15190</name>
</gene>
<proteinExistence type="predicted"/>